<evidence type="ECO:0000256" key="2">
    <source>
        <dbReference type="ARBA" id="ARBA00005730"/>
    </source>
</evidence>
<dbReference type="InterPro" id="IPR016699">
    <property type="entry name" value="Acid_ceramidase-like"/>
</dbReference>
<feature type="domain" description="Choloylglycine hydrolase/NAAA C-terminal" evidence="13">
    <location>
        <begin position="122"/>
        <end position="290"/>
    </location>
</feature>
<evidence type="ECO:0000256" key="4">
    <source>
        <dbReference type="ARBA" id="ARBA00022801"/>
    </source>
</evidence>
<evidence type="ECO:0000259" key="13">
    <source>
        <dbReference type="Pfam" id="PF02275"/>
    </source>
</evidence>
<evidence type="ECO:0000256" key="3">
    <source>
        <dbReference type="ARBA" id="ARBA00022729"/>
    </source>
</evidence>
<comment type="similarity">
    <text evidence="2 10">Belongs to the acid ceramidase family.</text>
</comment>
<evidence type="ECO:0000313" key="16">
    <source>
        <dbReference type="Proteomes" id="UP000031036"/>
    </source>
</evidence>
<feature type="active site" description="Nucleophile" evidence="11">
    <location>
        <position position="122"/>
    </location>
</feature>
<proteinExistence type="inferred from homology"/>
<dbReference type="EMBL" id="JPKZ01001799">
    <property type="protein sequence ID" value="KHN80017.1"/>
    <property type="molecule type" value="Genomic_DNA"/>
</dbReference>
<dbReference type="PANTHER" id="PTHR28583">
    <property type="entry name" value="ACID AMIDASE"/>
    <property type="match status" value="1"/>
</dbReference>
<organism evidence="15 16">
    <name type="scientific">Toxocara canis</name>
    <name type="common">Canine roundworm</name>
    <dbReference type="NCBI Taxonomy" id="6265"/>
    <lineage>
        <taxon>Eukaryota</taxon>
        <taxon>Metazoa</taxon>
        <taxon>Ecdysozoa</taxon>
        <taxon>Nematoda</taxon>
        <taxon>Chromadorea</taxon>
        <taxon>Rhabditida</taxon>
        <taxon>Spirurina</taxon>
        <taxon>Ascaridomorpha</taxon>
        <taxon>Ascaridoidea</taxon>
        <taxon>Toxocaridae</taxon>
        <taxon>Toxocara</taxon>
    </lineage>
</organism>
<comment type="subunit">
    <text evidence="7">Heterodimer of an alpha and a beta subunit, produced by autocatalytic cleavage.</text>
</comment>
<evidence type="ECO:0000256" key="1">
    <source>
        <dbReference type="ARBA" id="ARBA00004872"/>
    </source>
</evidence>
<dbReference type="PIRSF" id="PIRSF017632">
    <property type="entry name" value="Acid_ceramidase-like"/>
    <property type="match status" value="1"/>
</dbReference>
<reference evidence="15 16" key="1">
    <citation type="submission" date="2014-11" db="EMBL/GenBank/DDBJ databases">
        <title>Genetic blueprint of the zoonotic pathogen Toxocara canis.</title>
        <authorList>
            <person name="Zhu X.-Q."/>
            <person name="Korhonen P.K."/>
            <person name="Cai H."/>
            <person name="Young N.D."/>
            <person name="Nejsum P."/>
            <person name="von Samson-Himmelstjerna G."/>
            <person name="Boag P.R."/>
            <person name="Tan P."/>
            <person name="Li Q."/>
            <person name="Min J."/>
            <person name="Yang Y."/>
            <person name="Wang X."/>
            <person name="Fang X."/>
            <person name="Hall R.S."/>
            <person name="Hofmann A."/>
            <person name="Sternberg P.W."/>
            <person name="Jex A.R."/>
            <person name="Gasser R.B."/>
        </authorList>
    </citation>
    <scope>NUCLEOTIDE SEQUENCE [LARGE SCALE GENOMIC DNA]</scope>
    <source>
        <strain evidence="15">PN_DK_2014</strain>
    </source>
</reference>
<dbReference type="InterPro" id="IPR029132">
    <property type="entry name" value="CBAH/NAAA_C"/>
</dbReference>
<dbReference type="Gene3D" id="3.60.60.10">
    <property type="entry name" value="Penicillin V Acylase, Chain A"/>
    <property type="match status" value="1"/>
</dbReference>
<keyword evidence="4 10" id="KW-0378">Hydrolase</keyword>
<dbReference type="STRING" id="6265.A0A0B2VF52"/>
<dbReference type="PROSITE" id="PS51257">
    <property type="entry name" value="PROKAR_LIPOPROTEIN"/>
    <property type="match status" value="1"/>
</dbReference>
<protein>
    <recommendedName>
        <fullName evidence="9">N-acylethanolamine-hydrolyzing acid amidase</fullName>
        <ecNumber evidence="8">3.5.1.60</ecNumber>
    </recommendedName>
</protein>
<feature type="chain" id="PRO_5002095398" description="N-acylethanolamine-hydrolyzing acid amidase" evidence="12">
    <location>
        <begin position="18"/>
        <end position="355"/>
    </location>
</feature>
<evidence type="ECO:0000256" key="10">
    <source>
        <dbReference type="PIRNR" id="PIRNR017632"/>
    </source>
</evidence>
<name>A0A0B2VF52_TOXCA</name>
<keyword evidence="3 12" id="KW-0732">Signal</keyword>
<evidence type="ECO:0000256" key="9">
    <source>
        <dbReference type="ARBA" id="ARBA00040404"/>
    </source>
</evidence>
<dbReference type="GO" id="GO:0047412">
    <property type="term" value="F:N-(long-chain-acyl)ethanolamine deacylase activity"/>
    <property type="evidence" value="ECO:0007669"/>
    <property type="project" value="UniProtKB-EC"/>
</dbReference>
<dbReference type="Proteomes" id="UP000031036">
    <property type="component" value="Unassembled WGS sequence"/>
</dbReference>
<keyword evidence="16" id="KW-1185">Reference proteome</keyword>
<evidence type="ECO:0000256" key="11">
    <source>
        <dbReference type="PIRSR" id="PIRSR017632-1"/>
    </source>
</evidence>
<dbReference type="GO" id="GO:0005764">
    <property type="term" value="C:lysosome"/>
    <property type="evidence" value="ECO:0007669"/>
    <property type="project" value="UniProtKB-UniRule"/>
</dbReference>
<feature type="domain" description="Acid ceramidase N-terminal" evidence="14">
    <location>
        <begin position="20"/>
        <end position="72"/>
    </location>
</feature>
<gene>
    <name evidence="15" type="primary">Naaa</name>
    <name evidence="15" type="ORF">Tcan_16191</name>
</gene>
<keyword evidence="5 10" id="KW-0443">Lipid metabolism</keyword>
<comment type="caution">
    <text evidence="15">The sequence shown here is derived from an EMBL/GenBank/DDBJ whole genome shotgun (WGS) entry which is preliminary data.</text>
</comment>
<evidence type="ECO:0000313" key="15">
    <source>
        <dbReference type="EMBL" id="KHN80017.1"/>
    </source>
</evidence>
<dbReference type="GO" id="GO:0006631">
    <property type="term" value="P:fatty acid metabolic process"/>
    <property type="evidence" value="ECO:0007669"/>
    <property type="project" value="InterPro"/>
</dbReference>
<dbReference type="OrthoDB" id="5273684at2759"/>
<dbReference type="Pfam" id="PF02275">
    <property type="entry name" value="CBAH"/>
    <property type="match status" value="1"/>
</dbReference>
<dbReference type="PANTHER" id="PTHR28583:SF4">
    <property type="entry name" value="N-ACYLETHANOLAMINE-HYDROLYZING ACID AMIDASE"/>
    <property type="match status" value="1"/>
</dbReference>
<evidence type="ECO:0000256" key="8">
    <source>
        <dbReference type="ARBA" id="ARBA00039046"/>
    </source>
</evidence>
<feature type="signal peptide" evidence="12">
    <location>
        <begin position="1"/>
        <end position="17"/>
    </location>
</feature>
<evidence type="ECO:0000259" key="14">
    <source>
        <dbReference type="Pfam" id="PF15508"/>
    </source>
</evidence>
<dbReference type="Pfam" id="PF15508">
    <property type="entry name" value="NAAA-beta"/>
    <property type="match status" value="1"/>
</dbReference>
<sequence>MRLTFLYVICGFVLVSCTRKPNVYRINLDEEPEQRWREVVEDFKPYVPFIIEEAKQYFSHPFGQILCWLCEKLALSFPQEYYREMNGIAKHSGLEFCYVIGLNILYDVTNFNNFIGSSKLACSSIIAEDAHGRILHGRNLDYMMDELMRNISIMVEFTRKEKVIYSAATFAFLSGITTGQKPNAFTLSLNARRTGWYIFNILMQIYTTFNMPTALALRQTLETAKSYEEALEELTKVHLVSTSYLILGGTKSGEGALITRDRWSAHDVLKLDAKNGRFFIVETNFDHWEKDEDGRRTTAEKNLEAIGIERLDENYMLSVLSTPPVMNYWTVTSSVMSASKPQMFFETTVITKFTE</sequence>
<dbReference type="AlphaFoldDB" id="A0A0B2VF52"/>
<keyword evidence="6" id="KW-0325">Glycoprotein</keyword>
<dbReference type="GO" id="GO:0017064">
    <property type="term" value="F:fatty acid amide hydrolase activity"/>
    <property type="evidence" value="ECO:0007669"/>
    <property type="project" value="InterPro"/>
</dbReference>
<evidence type="ECO:0000256" key="6">
    <source>
        <dbReference type="ARBA" id="ARBA00023180"/>
    </source>
</evidence>
<accession>A0A0B2VF52</accession>
<comment type="pathway">
    <text evidence="1">Lipid metabolism; fatty acid metabolism.</text>
</comment>
<dbReference type="OMA" id="RTHYPEY"/>
<dbReference type="InterPro" id="IPR029130">
    <property type="entry name" value="Acid_ceramidase_N"/>
</dbReference>
<evidence type="ECO:0000256" key="7">
    <source>
        <dbReference type="ARBA" id="ARBA00038527"/>
    </source>
</evidence>
<dbReference type="EC" id="3.5.1.60" evidence="8"/>
<evidence type="ECO:0000256" key="5">
    <source>
        <dbReference type="ARBA" id="ARBA00023098"/>
    </source>
</evidence>
<evidence type="ECO:0000256" key="12">
    <source>
        <dbReference type="SAM" id="SignalP"/>
    </source>
</evidence>